<feature type="transmembrane region" description="Helical" evidence="1">
    <location>
        <begin position="103"/>
        <end position="124"/>
    </location>
</feature>
<keyword evidence="1" id="KW-0472">Membrane</keyword>
<keyword evidence="1" id="KW-1133">Transmembrane helix</keyword>
<evidence type="ECO:0000313" key="3">
    <source>
        <dbReference type="Proteomes" id="UP001152622"/>
    </source>
</evidence>
<reference evidence="2" key="1">
    <citation type="journal article" date="2023" name="Science">
        <title>Genome structures resolve the early diversification of teleost fishes.</title>
        <authorList>
            <person name="Parey E."/>
            <person name="Louis A."/>
            <person name="Montfort J."/>
            <person name="Bouchez O."/>
            <person name="Roques C."/>
            <person name="Iampietro C."/>
            <person name="Lluch J."/>
            <person name="Castinel A."/>
            <person name="Donnadieu C."/>
            <person name="Desvignes T."/>
            <person name="Floi Bucao C."/>
            <person name="Jouanno E."/>
            <person name="Wen M."/>
            <person name="Mejri S."/>
            <person name="Dirks R."/>
            <person name="Jansen H."/>
            <person name="Henkel C."/>
            <person name="Chen W.J."/>
            <person name="Zahm M."/>
            <person name="Cabau C."/>
            <person name="Klopp C."/>
            <person name="Thompson A.W."/>
            <person name="Robinson-Rechavi M."/>
            <person name="Braasch I."/>
            <person name="Lecointre G."/>
            <person name="Bobe J."/>
            <person name="Postlethwait J.H."/>
            <person name="Berthelot C."/>
            <person name="Roest Crollius H."/>
            <person name="Guiguen Y."/>
        </authorList>
    </citation>
    <scope>NUCLEOTIDE SEQUENCE</scope>
    <source>
        <strain evidence="2">WJC10195</strain>
    </source>
</reference>
<dbReference type="EMBL" id="JAINUF010000007">
    <property type="protein sequence ID" value="KAJ8353919.1"/>
    <property type="molecule type" value="Genomic_DNA"/>
</dbReference>
<organism evidence="2 3">
    <name type="scientific">Synaphobranchus kaupii</name>
    <name type="common">Kaup's arrowtooth eel</name>
    <dbReference type="NCBI Taxonomy" id="118154"/>
    <lineage>
        <taxon>Eukaryota</taxon>
        <taxon>Metazoa</taxon>
        <taxon>Chordata</taxon>
        <taxon>Craniata</taxon>
        <taxon>Vertebrata</taxon>
        <taxon>Euteleostomi</taxon>
        <taxon>Actinopterygii</taxon>
        <taxon>Neopterygii</taxon>
        <taxon>Teleostei</taxon>
        <taxon>Anguilliformes</taxon>
        <taxon>Synaphobranchidae</taxon>
        <taxon>Synaphobranchus</taxon>
    </lineage>
</organism>
<proteinExistence type="predicted"/>
<keyword evidence="3" id="KW-1185">Reference proteome</keyword>
<evidence type="ECO:0000256" key="1">
    <source>
        <dbReference type="SAM" id="Phobius"/>
    </source>
</evidence>
<dbReference type="Proteomes" id="UP001152622">
    <property type="component" value="Chromosome 7"/>
</dbReference>
<dbReference type="AlphaFoldDB" id="A0A9Q1F9H8"/>
<gene>
    <name evidence="2" type="ORF">SKAU_G00214860</name>
</gene>
<comment type="caution">
    <text evidence="2">The sequence shown here is derived from an EMBL/GenBank/DDBJ whole genome shotgun (WGS) entry which is preliminary data.</text>
</comment>
<sequence>MIRPCWSTPSSCLESWALETALQTLGMKISRWKTSGTTLWRAARTRTRTPWSNNGAWPQICLLSALLLSLSLALSLPLFCSLTHLLLSPWSYSLHPSFSLSPFLFLFHFLSCPPLTFSISALLLPYPFLCFSLSQFRLKAHTHSLRAFELFISSWSFSIVFHTGSSKKKKKNLVEVCTSECIQTGAGFGTFHKSYVTAP</sequence>
<name>A0A9Q1F9H8_SYNKA</name>
<feature type="transmembrane region" description="Helical" evidence="1">
    <location>
        <begin position="56"/>
        <end position="82"/>
    </location>
</feature>
<keyword evidence="1" id="KW-0812">Transmembrane</keyword>
<protein>
    <submittedName>
        <fullName evidence="2">Uncharacterized protein</fullName>
    </submittedName>
</protein>
<accession>A0A9Q1F9H8</accession>
<evidence type="ECO:0000313" key="2">
    <source>
        <dbReference type="EMBL" id="KAJ8353919.1"/>
    </source>
</evidence>